<name>A0A0V1DR69_TRIPS</name>
<proteinExistence type="predicted"/>
<organism evidence="1 2">
    <name type="scientific">Trichinella pseudospiralis</name>
    <name type="common">Parasitic roundworm</name>
    <dbReference type="NCBI Taxonomy" id="6337"/>
    <lineage>
        <taxon>Eukaryota</taxon>
        <taxon>Metazoa</taxon>
        <taxon>Ecdysozoa</taxon>
        <taxon>Nematoda</taxon>
        <taxon>Enoplea</taxon>
        <taxon>Dorylaimia</taxon>
        <taxon>Trichinellida</taxon>
        <taxon>Trichinellidae</taxon>
        <taxon>Trichinella</taxon>
    </lineage>
</organism>
<comment type="caution">
    <text evidence="1">The sequence shown here is derived from an EMBL/GenBank/DDBJ whole genome shotgun (WGS) entry which is preliminary data.</text>
</comment>
<reference evidence="1 2" key="1">
    <citation type="submission" date="2015-01" db="EMBL/GenBank/DDBJ databases">
        <title>Evolution of Trichinella species and genotypes.</title>
        <authorList>
            <person name="Korhonen P.K."/>
            <person name="Edoardo P."/>
            <person name="Giuseppe L.R."/>
            <person name="Gasser R.B."/>
        </authorList>
    </citation>
    <scope>NUCLEOTIDE SEQUENCE [LARGE SCALE GENOMIC DNA]</scope>
    <source>
        <strain evidence="1">ISS13</strain>
    </source>
</reference>
<sequence length="39" mass="4220">MLPLRKANIEDGVFAIHLLQGKLCNTAVVSINGTLPLRC</sequence>
<accession>A0A0V1DR69</accession>
<protein>
    <submittedName>
        <fullName evidence="1">Uncharacterized protein</fullName>
    </submittedName>
</protein>
<evidence type="ECO:0000313" key="2">
    <source>
        <dbReference type="Proteomes" id="UP000054632"/>
    </source>
</evidence>
<dbReference type="Proteomes" id="UP000054632">
    <property type="component" value="Unassembled WGS sequence"/>
</dbReference>
<dbReference type="AlphaFoldDB" id="A0A0V1DR69"/>
<dbReference type="EMBL" id="JYDR01000777">
    <property type="protein sequence ID" value="KRY63915.1"/>
    <property type="molecule type" value="Genomic_DNA"/>
</dbReference>
<evidence type="ECO:0000313" key="1">
    <source>
        <dbReference type="EMBL" id="KRY63915.1"/>
    </source>
</evidence>
<gene>
    <name evidence="1" type="ORF">T4A_6967</name>
</gene>